<dbReference type="RefSeq" id="WP_171473678.1">
    <property type="nucleotide sequence ID" value="NZ_CP053452.2"/>
</dbReference>
<dbReference type="Proteomes" id="UP000503447">
    <property type="component" value="Chromosome"/>
</dbReference>
<evidence type="ECO:0000256" key="1">
    <source>
        <dbReference type="SAM" id="MobiDB-lite"/>
    </source>
</evidence>
<accession>A0A6M5YX68</accession>
<dbReference type="EMBL" id="CP053452">
    <property type="protein sequence ID" value="QJW98518.1"/>
    <property type="molecule type" value="Genomic_DNA"/>
</dbReference>
<gene>
    <name evidence="2" type="ORF">FTUN_6108</name>
</gene>
<evidence type="ECO:0000313" key="2">
    <source>
        <dbReference type="EMBL" id="QJW98518.1"/>
    </source>
</evidence>
<name>A0A6M5YX68_9BACT</name>
<evidence type="ECO:0000313" key="3">
    <source>
        <dbReference type="Proteomes" id="UP000503447"/>
    </source>
</evidence>
<dbReference type="KEGG" id="ftj:FTUN_6108"/>
<sequence>MSNLTPPSAALLPPTPALRERLAVALREVDLLRRLIRAAESVRPHPITTAAHLTTPPARQEGPRG</sequence>
<organism evidence="2 3">
    <name type="scientific">Frigoriglobus tundricola</name>
    <dbReference type="NCBI Taxonomy" id="2774151"/>
    <lineage>
        <taxon>Bacteria</taxon>
        <taxon>Pseudomonadati</taxon>
        <taxon>Planctomycetota</taxon>
        <taxon>Planctomycetia</taxon>
        <taxon>Gemmatales</taxon>
        <taxon>Gemmataceae</taxon>
        <taxon>Frigoriglobus</taxon>
    </lineage>
</organism>
<protein>
    <submittedName>
        <fullName evidence="2">Uncharacterized protein</fullName>
    </submittedName>
</protein>
<keyword evidence="3" id="KW-1185">Reference proteome</keyword>
<feature type="region of interest" description="Disordered" evidence="1">
    <location>
        <begin position="46"/>
        <end position="65"/>
    </location>
</feature>
<dbReference type="AlphaFoldDB" id="A0A6M5YX68"/>
<reference evidence="3" key="1">
    <citation type="submission" date="2020-05" db="EMBL/GenBank/DDBJ databases">
        <title>Frigoriglobus tundricola gen. nov., sp. nov., a psychrotolerant cellulolytic planctomycete of the family Gemmataceae with two divergent copies of 16S rRNA gene.</title>
        <authorList>
            <person name="Kulichevskaya I.S."/>
            <person name="Ivanova A.A."/>
            <person name="Naumoff D.G."/>
            <person name="Beletsky A.V."/>
            <person name="Rijpstra W.I.C."/>
            <person name="Sinninghe Damste J.S."/>
            <person name="Mardanov A.V."/>
            <person name="Ravin N.V."/>
            <person name="Dedysh S.N."/>
        </authorList>
    </citation>
    <scope>NUCLEOTIDE SEQUENCE [LARGE SCALE GENOMIC DNA]</scope>
    <source>
        <strain evidence="3">PL17</strain>
    </source>
</reference>
<proteinExistence type="predicted"/>